<organism evidence="1 2">
    <name type="scientific">Syncephalastrum racemosum</name>
    <name type="common">Filamentous fungus</name>
    <dbReference type="NCBI Taxonomy" id="13706"/>
    <lineage>
        <taxon>Eukaryota</taxon>
        <taxon>Fungi</taxon>
        <taxon>Fungi incertae sedis</taxon>
        <taxon>Mucoromycota</taxon>
        <taxon>Mucoromycotina</taxon>
        <taxon>Mucoromycetes</taxon>
        <taxon>Mucorales</taxon>
        <taxon>Syncephalastraceae</taxon>
        <taxon>Syncephalastrum</taxon>
    </lineage>
</organism>
<dbReference type="EMBL" id="MCGN01000001">
    <property type="protein sequence ID" value="ORZ02132.1"/>
    <property type="molecule type" value="Genomic_DNA"/>
</dbReference>
<dbReference type="AlphaFoldDB" id="A0A1X2HRD0"/>
<reference evidence="1 2" key="1">
    <citation type="submission" date="2016-07" db="EMBL/GenBank/DDBJ databases">
        <title>Pervasive Adenine N6-methylation of Active Genes in Fungi.</title>
        <authorList>
            <consortium name="DOE Joint Genome Institute"/>
            <person name="Mondo S.J."/>
            <person name="Dannebaum R.O."/>
            <person name="Kuo R.C."/>
            <person name="Labutti K."/>
            <person name="Haridas S."/>
            <person name="Kuo A."/>
            <person name="Salamov A."/>
            <person name="Ahrendt S.R."/>
            <person name="Lipzen A."/>
            <person name="Sullivan W."/>
            <person name="Andreopoulos W.B."/>
            <person name="Clum A."/>
            <person name="Lindquist E."/>
            <person name="Daum C."/>
            <person name="Ramamoorthy G.K."/>
            <person name="Gryganskyi A."/>
            <person name="Culley D."/>
            <person name="Magnuson J.K."/>
            <person name="James T.Y."/>
            <person name="O'Malley M.A."/>
            <person name="Stajich J.E."/>
            <person name="Spatafora J.W."/>
            <person name="Visel A."/>
            <person name="Grigoriev I.V."/>
        </authorList>
    </citation>
    <scope>NUCLEOTIDE SEQUENCE [LARGE SCALE GENOMIC DNA]</scope>
    <source>
        <strain evidence="1 2">NRRL 2496</strain>
    </source>
</reference>
<accession>A0A1X2HRD0</accession>
<evidence type="ECO:0000313" key="1">
    <source>
        <dbReference type="EMBL" id="ORZ02132.1"/>
    </source>
</evidence>
<proteinExistence type="predicted"/>
<evidence type="ECO:0000313" key="2">
    <source>
        <dbReference type="Proteomes" id="UP000242180"/>
    </source>
</evidence>
<name>A0A1X2HRD0_SYNRA</name>
<gene>
    <name evidence="1" type="ORF">BCR43DRAFT_500236</name>
</gene>
<dbReference type="OrthoDB" id="2301816at2759"/>
<sequence>MRSIPKAVVSLPKTCKLQLNRDNLDISEVSDGTKIFKVEAEKYGYLRKTFPESDETTKTCAVLAREILEYPPTNAGDRVKVPHHLRQTSRSKSQYKYLLNGSRFARPDFDESKPLFQNKCLAFFMVEIFYRSASNSRLSTEEGDRNVSKALLILTYTMVYMFHLRN</sequence>
<dbReference type="Proteomes" id="UP000242180">
    <property type="component" value="Unassembled WGS sequence"/>
</dbReference>
<comment type="caution">
    <text evidence="1">The sequence shown here is derived from an EMBL/GenBank/DDBJ whole genome shotgun (WGS) entry which is preliminary data.</text>
</comment>
<dbReference type="InParanoid" id="A0A1X2HRD0"/>
<protein>
    <submittedName>
        <fullName evidence="1">Uncharacterized protein</fullName>
    </submittedName>
</protein>
<keyword evidence="2" id="KW-1185">Reference proteome</keyword>